<keyword evidence="15 19" id="KW-0472">Membrane</keyword>
<dbReference type="EMBL" id="SNRX01000008">
    <property type="protein sequence ID" value="KAA6302313.1"/>
    <property type="molecule type" value="Genomic_DNA"/>
</dbReference>
<dbReference type="Proteomes" id="UP000324575">
    <property type="component" value="Unassembled WGS sequence"/>
</dbReference>
<dbReference type="InterPro" id="IPR000374">
    <property type="entry name" value="PC_trans"/>
</dbReference>
<evidence type="ECO:0000313" key="21">
    <source>
        <dbReference type="Proteomes" id="UP000324575"/>
    </source>
</evidence>
<keyword evidence="10 18" id="KW-0808">Transferase</keyword>
<feature type="transmembrane region" description="Helical" evidence="19">
    <location>
        <begin position="186"/>
        <end position="204"/>
    </location>
</feature>
<evidence type="ECO:0000256" key="15">
    <source>
        <dbReference type="ARBA" id="ARBA00023136"/>
    </source>
</evidence>
<feature type="transmembrane region" description="Helical" evidence="19">
    <location>
        <begin position="82"/>
        <end position="102"/>
    </location>
</feature>
<dbReference type="Pfam" id="PF01148">
    <property type="entry name" value="CTP_transf_1"/>
    <property type="match status" value="1"/>
</dbReference>
<evidence type="ECO:0000256" key="10">
    <source>
        <dbReference type="ARBA" id="ARBA00022679"/>
    </source>
</evidence>
<dbReference type="AlphaFoldDB" id="A0A5M8P1K4"/>
<keyword evidence="17" id="KW-1208">Phospholipid metabolism</keyword>
<dbReference type="EC" id="2.7.7.41" evidence="6 18"/>
<dbReference type="GO" id="GO:0005886">
    <property type="term" value="C:plasma membrane"/>
    <property type="evidence" value="ECO:0007669"/>
    <property type="project" value="UniProtKB-SubCell"/>
</dbReference>
<evidence type="ECO:0000256" key="17">
    <source>
        <dbReference type="ARBA" id="ARBA00023264"/>
    </source>
</evidence>
<evidence type="ECO:0000256" key="9">
    <source>
        <dbReference type="ARBA" id="ARBA00022516"/>
    </source>
</evidence>
<feature type="transmembrane region" description="Helical" evidence="19">
    <location>
        <begin position="260"/>
        <end position="277"/>
    </location>
</feature>
<evidence type="ECO:0000256" key="3">
    <source>
        <dbReference type="ARBA" id="ARBA00005119"/>
    </source>
</evidence>
<keyword evidence="11 18" id="KW-0812">Transmembrane</keyword>
<name>A0A5M8P1K4_9BACT</name>
<evidence type="ECO:0000256" key="5">
    <source>
        <dbReference type="ARBA" id="ARBA00010185"/>
    </source>
</evidence>
<dbReference type="GO" id="GO:0004605">
    <property type="term" value="F:phosphatidate cytidylyltransferase activity"/>
    <property type="evidence" value="ECO:0007669"/>
    <property type="project" value="UniProtKB-EC"/>
</dbReference>
<feature type="transmembrane region" description="Helical" evidence="19">
    <location>
        <begin position="114"/>
        <end position="136"/>
    </location>
</feature>
<organism evidence="20 21">
    <name type="scientific">Candidatus Ordinivivax streblomastigis</name>
    <dbReference type="NCBI Taxonomy" id="2540710"/>
    <lineage>
        <taxon>Bacteria</taxon>
        <taxon>Pseudomonadati</taxon>
        <taxon>Bacteroidota</taxon>
        <taxon>Bacteroidia</taxon>
        <taxon>Bacteroidales</taxon>
        <taxon>Candidatus Ordinivivax</taxon>
    </lineage>
</organism>
<comment type="subcellular location">
    <subcellularLocation>
        <location evidence="2">Cell membrane</location>
        <topology evidence="2">Multi-pass membrane protein</topology>
    </subcellularLocation>
</comment>
<feature type="transmembrane region" description="Helical" evidence="19">
    <location>
        <begin position="12"/>
        <end position="45"/>
    </location>
</feature>
<keyword evidence="14" id="KW-0443">Lipid metabolism</keyword>
<feature type="transmembrane region" description="Helical" evidence="19">
    <location>
        <begin position="57"/>
        <end position="76"/>
    </location>
</feature>
<evidence type="ECO:0000256" key="1">
    <source>
        <dbReference type="ARBA" id="ARBA00001698"/>
    </source>
</evidence>
<sequence length="279" mass="31241">MKNLALRSLTGTIYVALIVFGIITNEYTFLCLFSAITILCLWEFYGLMNGKKDLQICRWLHCLGGWGLFMSFFIYAKGIAGYWIVAVYLVYLIITFISELFAQKADPIAHIAHIFLGHLYIVLPVALVNLIAFLPGCFTVTVYYPTLVLAVFVFIWINDTGAYIVGSALGKHRLFERISPKKSWEGFFGGLIFTLASSLIFFQYEPVTPLYQWMGLSLVIVVFGTLGDLFESLIKRTLAVKDSGTAIPGHGGFLDRFDSFLLAAYAAVVYVLLIQSIQN</sequence>
<protein>
    <recommendedName>
        <fullName evidence="7 18">Phosphatidate cytidylyltransferase</fullName>
        <ecNumber evidence="6 18">2.7.7.41</ecNumber>
    </recommendedName>
</protein>
<proteinExistence type="inferred from homology"/>
<evidence type="ECO:0000256" key="19">
    <source>
        <dbReference type="SAM" id="Phobius"/>
    </source>
</evidence>
<keyword evidence="12 18" id="KW-0548">Nucleotidyltransferase</keyword>
<accession>A0A5M8P1K4</accession>
<reference evidence="20 21" key="1">
    <citation type="submission" date="2019-03" db="EMBL/GenBank/DDBJ databases">
        <title>Single cell metagenomics reveals metabolic interactions within the superorganism composed of flagellate Streblomastix strix and complex community of Bacteroidetes bacteria on its surface.</title>
        <authorList>
            <person name="Treitli S.C."/>
            <person name="Kolisko M."/>
            <person name="Husnik F."/>
            <person name="Keeling P."/>
            <person name="Hampl V."/>
        </authorList>
    </citation>
    <scope>NUCLEOTIDE SEQUENCE [LARGE SCALE GENOMIC DNA]</scope>
    <source>
        <strain evidence="20">St1</strain>
    </source>
</reference>
<evidence type="ECO:0000256" key="13">
    <source>
        <dbReference type="ARBA" id="ARBA00022989"/>
    </source>
</evidence>
<evidence type="ECO:0000256" key="4">
    <source>
        <dbReference type="ARBA" id="ARBA00005189"/>
    </source>
</evidence>
<evidence type="ECO:0000256" key="2">
    <source>
        <dbReference type="ARBA" id="ARBA00004651"/>
    </source>
</evidence>
<comment type="pathway">
    <text evidence="4">Lipid metabolism.</text>
</comment>
<dbReference type="GO" id="GO:0016024">
    <property type="term" value="P:CDP-diacylglycerol biosynthetic process"/>
    <property type="evidence" value="ECO:0007669"/>
    <property type="project" value="UniProtKB-UniPathway"/>
</dbReference>
<evidence type="ECO:0000256" key="6">
    <source>
        <dbReference type="ARBA" id="ARBA00012487"/>
    </source>
</evidence>
<comment type="similarity">
    <text evidence="5 18">Belongs to the CDS family.</text>
</comment>
<keyword evidence="13 19" id="KW-1133">Transmembrane helix</keyword>
<evidence type="ECO:0000256" key="18">
    <source>
        <dbReference type="RuleBase" id="RU003938"/>
    </source>
</evidence>
<feature type="transmembrane region" description="Helical" evidence="19">
    <location>
        <begin position="210"/>
        <end position="230"/>
    </location>
</feature>
<gene>
    <name evidence="20" type="ORF">EZS26_001426</name>
</gene>
<dbReference type="UniPathway" id="UPA00557">
    <property type="reaction ID" value="UER00614"/>
</dbReference>
<evidence type="ECO:0000256" key="11">
    <source>
        <dbReference type="ARBA" id="ARBA00022692"/>
    </source>
</evidence>
<keyword evidence="16" id="KW-0594">Phospholipid biosynthesis</keyword>
<evidence type="ECO:0000313" key="20">
    <source>
        <dbReference type="EMBL" id="KAA6302313.1"/>
    </source>
</evidence>
<keyword evidence="9" id="KW-0444">Lipid biosynthesis</keyword>
<dbReference type="PANTHER" id="PTHR46382">
    <property type="entry name" value="PHOSPHATIDATE CYTIDYLYLTRANSFERASE"/>
    <property type="match status" value="1"/>
</dbReference>
<dbReference type="PANTHER" id="PTHR46382:SF1">
    <property type="entry name" value="PHOSPHATIDATE CYTIDYLYLTRANSFERASE"/>
    <property type="match status" value="1"/>
</dbReference>
<evidence type="ECO:0000256" key="12">
    <source>
        <dbReference type="ARBA" id="ARBA00022695"/>
    </source>
</evidence>
<comment type="caution">
    <text evidence="20">The sequence shown here is derived from an EMBL/GenBank/DDBJ whole genome shotgun (WGS) entry which is preliminary data.</text>
</comment>
<dbReference type="PROSITE" id="PS01315">
    <property type="entry name" value="CDS"/>
    <property type="match status" value="1"/>
</dbReference>
<evidence type="ECO:0000256" key="16">
    <source>
        <dbReference type="ARBA" id="ARBA00023209"/>
    </source>
</evidence>
<evidence type="ECO:0000256" key="8">
    <source>
        <dbReference type="ARBA" id="ARBA00022475"/>
    </source>
</evidence>
<evidence type="ECO:0000256" key="14">
    <source>
        <dbReference type="ARBA" id="ARBA00023098"/>
    </source>
</evidence>
<evidence type="ECO:0000256" key="7">
    <source>
        <dbReference type="ARBA" id="ARBA00019373"/>
    </source>
</evidence>
<comment type="pathway">
    <text evidence="3 18">Phospholipid metabolism; CDP-diacylglycerol biosynthesis; CDP-diacylglycerol from sn-glycerol 3-phosphate: step 3/3.</text>
</comment>
<keyword evidence="8" id="KW-1003">Cell membrane</keyword>
<feature type="transmembrane region" description="Helical" evidence="19">
    <location>
        <begin position="142"/>
        <end position="165"/>
    </location>
</feature>
<comment type="catalytic activity">
    <reaction evidence="1 18">
        <text>a 1,2-diacyl-sn-glycero-3-phosphate + CTP + H(+) = a CDP-1,2-diacyl-sn-glycerol + diphosphate</text>
        <dbReference type="Rhea" id="RHEA:16229"/>
        <dbReference type="ChEBI" id="CHEBI:15378"/>
        <dbReference type="ChEBI" id="CHEBI:33019"/>
        <dbReference type="ChEBI" id="CHEBI:37563"/>
        <dbReference type="ChEBI" id="CHEBI:58332"/>
        <dbReference type="ChEBI" id="CHEBI:58608"/>
        <dbReference type="EC" id="2.7.7.41"/>
    </reaction>
</comment>